<feature type="non-terminal residue" evidence="8">
    <location>
        <position position="1"/>
    </location>
</feature>
<comment type="catalytic activity">
    <reaction evidence="6">
        <text>an NDP-alpha-D-glucose + D-fructose = a ribonucleoside 5'-diphosphate + sucrose + H(+)</text>
        <dbReference type="Rhea" id="RHEA:16241"/>
        <dbReference type="ChEBI" id="CHEBI:15378"/>
        <dbReference type="ChEBI" id="CHEBI:17992"/>
        <dbReference type="ChEBI" id="CHEBI:37721"/>
        <dbReference type="ChEBI" id="CHEBI:57930"/>
        <dbReference type="ChEBI" id="CHEBI:76533"/>
        <dbReference type="EC" id="2.4.1.13"/>
    </reaction>
</comment>
<dbReference type="EMBL" id="LXQA010079458">
    <property type="protein sequence ID" value="MCI11258.1"/>
    <property type="molecule type" value="Genomic_DNA"/>
</dbReference>
<evidence type="ECO:0000256" key="5">
    <source>
        <dbReference type="ARBA" id="ARBA00022679"/>
    </source>
</evidence>
<accession>A0A392PGQ0</accession>
<evidence type="ECO:0000256" key="1">
    <source>
        <dbReference type="ARBA" id="ARBA00002595"/>
    </source>
</evidence>
<dbReference type="InterPro" id="IPR000368">
    <property type="entry name" value="Sucrose_synth_GT-B1"/>
</dbReference>
<comment type="similarity">
    <text evidence="2">Belongs to the glycosyltransferase 1 family. Plant sucrose synthase subfamily.</text>
</comment>
<reference evidence="8 9" key="1">
    <citation type="journal article" date="2018" name="Front. Plant Sci.">
        <title>Red Clover (Trifolium pratense) and Zigzag Clover (T. medium) - A Picture of Genomic Similarities and Differences.</title>
        <authorList>
            <person name="Dluhosova J."/>
            <person name="Istvanek J."/>
            <person name="Nedelnik J."/>
            <person name="Repkova J."/>
        </authorList>
    </citation>
    <scope>NUCLEOTIDE SEQUENCE [LARGE SCALE GENOMIC DNA]</scope>
    <source>
        <strain evidence="9">cv. 10/8</strain>
        <tissue evidence="8">Leaf</tissue>
    </source>
</reference>
<evidence type="ECO:0000256" key="4">
    <source>
        <dbReference type="ARBA" id="ARBA00022676"/>
    </source>
</evidence>
<dbReference type="PANTHER" id="PTHR45839">
    <property type="match status" value="1"/>
</dbReference>
<proteinExistence type="inferred from homology"/>
<evidence type="ECO:0000256" key="6">
    <source>
        <dbReference type="ARBA" id="ARBA00049030"/>
    </source>
</evidence>
<organism evidence="8 9">
    <name type="scientific">Trifolium medium</name>
    <dbReference type="NCBI Taxonomy" id="97028"/>
    <lineage>
        <taxon>Eukaryota</taxon>
        <taxon>Viridiplantae</taxon>
        <taxon>Streptophyta</taxon>
        <taxon>Embryophyta</taxon>
        <taxon>Tracheophyta</taxon>
        <taxon>Spermatophyta</taxon>
        <taxon>Magnoliopsida</taxon>
        <taxon>eudicotyledons</taxon>
        <taxon>Gunneridae</taxon>
        <taxon>Pentapetalae</taxon>
        <taxon>rosids</taxon>
        <taxon>fabids</taxon>
        <taxon>Fabales</taxon>
        <taxon>Fabaceae</taxon>
        <taxon>Papilionoideae</taxon>
        <taxon>50 kb inversion clade</taxon>
        <taxon>NPAAA clade</taxon>
        <taxon>Hologalegina</taxon>
        <taxon>IRL clade</taxon>
        <taxon>Trifolieae</taxon>
        <taxon>Trifolium</taxon>
    </lineage>
</organism>
<dbReference type="Proteomes" id="UP000265520">
    <property type="component" value="Unassembled WGS sequence"/>
</dbReference>
<name>A0A392PGQ0_9FABA</name>
<dbReference type="EC" id="2.4.1.13" evidence="3"/>
<keyword evidence="5" id="KW-0808">Transferase</keyword>
<evidence type="ECO:0000256" key="2">
    <source>
        <dbReference type="ARBA" id="ARBA00005894"/>
    </source>
</evidence>
<dbReference type="Gene3D" id="3.40.50.2000">
    <property type="entry name" value="Glycogen Phosphorylase B"/>
    <property type="match status" value="1"/>
</dbReference>
<evidence type="ECO:0000313" key="9">
    <source>
        <dbReference type="Proteomes" id="UP000265520"/>
    </source>
</evidence>
<comment type="caution">
    <text evidence="8">The sequence shown here is derived from an EMBL/GenBank/DDBJ whole genome shotgun (WGS) entry which is preliminary data.</text>
</comment>
<dbReference type="GO" id="GO:0005985">
    <property type="term" value="P:sucrose metabolic process"/>
    <property type="evidence" value="ECO:0007669"/>
    <property type="project" value="InterPro"/>
</dbReference>
<dbReference type="PANTHER" id="PTHR45839:SF13">
    <property type="entry name" value="SUCROSE SYNTHASE 3"/>
    <property type="match status" value="1"/>
</dbReference>
<comment type="function">
    <text evidence="1">Sucrose-cleaving enzyme that provides UDP-glucose and fructose for various metabolic pathways.</text>
</comment>
<evidence type="ECO:0000313" key="8">
    <source>
        <dbReference type="EMBL" id="MCI11258.1"/>
    </source>
</evidence>
<evidence type="ECO:0000256" key="3">
    <source>
        <dbReference type="ARBA" id="ARBA00012540"/>
    </source>
</evidence>
<keyword evidence="9" id="KW-1185">Reference proteome</keyword>
<evidence type="ECO:0000259" key="7">
    <source>
        <dbReference type="Pfam" id="PF00862"/>
    </source>
</evidence>
<dbReference type="AlphaFoldDB" id="A0A392PGQ0"/>
<protein>
    <recommendedName>
        <fullName evidence="3">sucrose synthase</fullName>
        <ecNumber evidence="3">2.4.1.13</ecNumber>
    </recommendedName>
</protein>
<keyword evidence="4" id="KW-0328">Glycosyltransferase</keyword>
<dbReference type="Pfam" id="PF00862">
    <property type="entry name" value="GT-B_Sucrose_synth"/>
    <property type="match status" value="1"/>
</dbReference>
<feature type="domain" description="Sucrose synthase first GT-B" evidence="7">
    <location>
        <begin position="2"/>
        <end position="86"/>
    </location>
</feature>
<sequence>YPDFIIGNYSDGNLVASLLACKMGVTQCTIAHALEKTKYPDSGTYWRKFDDKYHFSCQFTADLIAMNSADFIITSTYQEIAGTHMQPNATLACYLEQYSLLLVENSPYPI</sequence>
<dbReference type="InterPro" id="IPR012820">
    <property type="entry name" value="Sucrose_synthase_pln/cyn"/>
</dbReference>
<dbReference type="GO" id="GO:0016157">
    <property type="term" value="F:sucrose synthase activity"/>
    <property type="evidence" value="ECO:0007669"/>
    <property type="project" value="UniProtKB-EC"/>
</dbReference>